<dbReference type="NCBIfam" id="TIGR02498">
    <property type="entry name" value="type_III_ssaH"/>
    <property type="match status" value="1"/>
</dbReference>
<accession>A0A7Y3ZZ62</accession>
<name>A0A7Y3ZZ62_9VIBR</name>
<evidence type="ECO:0000313" key="1">
    <source>
        <dbReference type="EMBL" id="NOH71593.1"/>
    </source>
</evidence>
<organism evidence="1 2">
    <name type="scientific">Vibrio pectenicida</name>
    <dbReference type="NCBI Taxonomy" id="62763"/>
    <lineage>
        <taxon>Bacteria</taxon>
        <taxon>Pseudomonadati</taxon>
        <taxon>Pseudomonadota</taxon>
        <taxon>Gammaproteobacteria</taxon>
        <taxon>Vibrionales</taxon>
        <taxon>Vibrionaceae</taxon>
        <taxon>Vibrio</taxon>
    </lineage>
</organism>
<dbReference type="EMBL" id="VTXC01000022">
    <property type="protein sequence ID" value="NOH71593.1"/>
    <property type="molecule type" value="Genomic_DNA"/>
</dbReference>
<comment type="caution">
    <text evidence="1">The sequence shown here is derived from an EMBL/GenBank/DDBJ whole genome shotgun (WGS) entry which is preliminary data.</text>
</comment>
<protein>
    <submittedName>
        <fullName evidence="1">EscG/YscG/SsaH family type III secretion system needle protein co-chaperone</fullName>
    </submittedName>
</protein>
<dbReference type="Pfam" id="PF06287">
    <property type="entry name" value="DUF1039"/>
    <property type="match status" value="1"/>
</dbReference>
<sequence length="105" mass="11475">MKSSDKQLLVEAALAAANHRLEKHAVSIMTAFPHLITDETDRRICESLIYFALDKRAQAVRSLNGLHTAQAEGLRFLYTSSAENADTKTICSLITGGHDGDQCNS</sequence>
<dbReference type="Proteomes" id="UP000565719">
    <property type="component" value="Unassembled WGS sequence"/>
</dbReference>
<dbReference type="RefSeq" id="WP_171360899.1">
    <property type="nucleotide sequence ID" value="NZ_JBLZMR010000002.1"/>
</dbReference>
<dbReference type="AlphaFoldDB" id="A0A7Y3ZZ62"/>
<dbReference type="InterPro" id="IPR010437">
    <property type="entry name" value="T3SS_SsaH/EsaH"/>
</dbReference>
<reference evidence="1 2" key="1">
    <citation type="submission" date="2019-09" db="EMBL/GenBank/DDBJ databases">
        <title>Draft genome sequencing and comparative genomics of hatchery-associated Vibrios.</title>
        <authorList>
            <person name="Kehlet-Delgado H."/>
            <person name="Mueller R.S."/>
        </authorList>
    </citation>
    <scope>NUCLEOTIDE SEQUENCE [LARGE SCALE GENOMIC DNA]</scope>
    <source>
        <strain evidence="1 2">99-46-Y</strain>
    </source>
</reference>
<evidence type="ECO:0000313" key="2">
    <source>
        <dbReference type="Proteomes" id="UP000565719"/>
    </source>
</evidence>
<proteinExistence type="predicted"/>
<gene>
    <name evidence="1" type="ORF">F0225_09625</name>
</gene>